<sequence length="231" mass="25441">MFADEIRLAAEAAPRVKLPEVLTLLWRAYGAGQVTEAEAEALSGLIEARKMIPAAPEVPRKRVGSRPRTDASLERRRRWAAAGRLPPQISAQFTLAEQAVLAVVSAEAVKRGDCRLCHEQVAAVAGVSKSTVKGALRRARDLGLITVEERRATAWRNLPNVVRVVSREWQAWMRLVRRSSEPGGGGKSLTPTNTKVQGRRVGRKRQRQAKPLQEAAGKQSCPHDSPRPMRI</sequence>
<dbReference type="Proteomes" id="UP001596237">
    <property type="component" value="Unassembled WGS sequence"/>
</dbReference>
<dbReference type="RefSeq" id="WP_053620630.1">
    <property type="nucleotide sequence ID" value="NZ_JBHSTT010000105.1"/>
</dbReference>
<gene>
    <name evidence="2" type="ORF">ACFQDP_24940</name>
</gene>
<feature type="compositionally biased region" description="Basic residues" evidence="1">
    <location>
        <begin position="197"/>
        <end position="208"/>
    </location>
</feature>
<organism evidence="2 3">
    <name type="scientific">Methylorubrum zatmanii</name>
    <dbReference type="NCBI Taxonomy" id="29429"/>
    <lineage>
        <taxon>Bacteria</taxon>
        <taxon>Pseudomonadati</taxon>
        <taxon>Pseudomonadota</taxon>
        <taxon>Alphaproteobacteria</taxon>
        <taxon>Hyphomicrobiales</taxon>
        <taxon>Methylobacteriaceae</taxon>
        <taxon>Methylorubrum</taxon>
    </lineage>
</organism>
<proteinExistence type="predicted"/>
<evidence type="ECO:0000313" key="2">
    <source>
        <dbReference type="EMBL" id="MFC6392550.1"/>
    </source>
</evidence>
<name>A0ABW1WWB4_9HYPH</name>
<comment type="caution">
    <text evidence="2">The sequence shown here is derived from an EMBL/GenBank/DDBJ whole genome shotgun (WGS) entry which is preliminary data.</text>
</comment>
<keyword evidence="3" id="KW-1185">Reference proteome</keyword>
<protein>
    <submittedName>
        <fullName evidence="2">Transcriptional regulator</fullName>
    </submittedName>
</protein>
<reference evidence="3" key="1">
    <citation type="journal article" date="2019" name="Int. J. Syst. Evol. Microbiol.">
        <title>The Global Catalogue of Microorganisms (GCM) 10K type strain sequencing project: providing services to taxonomists for standard genome sequencing and annotation.</title>
        <authorList>
            <consortium name="The Broad Institute Genomics Platform"/>
            <consortium name="The Broad Institute Genome Sequencing Center for Infectious Disease"/>
            <person name="Wu L."/>
            <person name="Ma J."/>
        </authorList>
    </citation>
    <scope>NUCLEOTIDE SEQUENCE [LARGE SCALE GENOMIC DNA]</scope>
    <source>
        <strain evidence="3">CCUG 36916</strain>
    </source>
</reference>
<evidence type="ECO:0000256" key="1">
    <source>
        <dbReference type="SAM" id="MobiDB-lite"/>
    </source>
</evidence>
<evidence type="ECO:0000313" key="3">
    <source>
        <dbReference type="Proteomes" id="UP001596237"/>
    </source>
</evidence>
<feature type="region of interest" description="Disordered" evidence="1">
    <location>
        <begin position="179"/>
        <end position="231"/>
    </location>
</feature>
<accession>A0ABW1WWB4</accession>
<dbReference type="EMBL" id="JBHSTT010000105">
    <property type="protein sequence ID" value="MFC6392550.1"/>
    <property type="molecule type" value="Genomic_DNA"/>
</dbReference>